<dbReference type="Gene3D" id="2.20.130.20">
    <property type="match status" value="1"/>
</dbReference>
<dbReference type="Ensembl" id="ENSTNIT00000000033.1">
    <property type="protein sequence ID" value="ENSTNIP00000002804.1"/>
    <property type="gene ID" value="ENSTNIG00000015449.1"/>
</dbReference>
<evidence type="ECO:0000313" key="8">
    <source>
        <dbReference type="Ensembl" id="ENSTNIP00000002804.1"/>
    </source>
</evidence>
<dbReference type="SUPFAM" id="SSF48239">
    <property type="entry name" value="Terpenoid cyclases/Protein prenyltransferases"/>
    <property type="match status" value="1"/>
</dbReference>
<comment type="similarity">
    <text evidence="1">Belongs to the protease inhibitor I39 (alpha-2-macroglobulin) family.</text>
</comment>
<feature type="domain" description="Alpha-2-macroglobulin" evidence="7">
    <location>
        <begin position="7"/>
        <end position="99"/>
    </location>
</feature>
<evidence type="ECO:0000256" key="2">
    <source>
        <dbReference type="ARBA" id="ARBA00022690"/>
    </source>
</evidence>
<evidence type="ECO:0000256" key="1">
    <source>
        <dbReference type="ARBA" id="ARBA00010952"/>
    </source>
</evidence>
<reference evidence="8" key="3">
    <citation type="submission" date="2025-09" db="UniProtKB">
        <authorList>
            <consortium name="Ensembl"/>
        </authorList>
    </citation>
    <scope>IDENTIFICATION</scope>
</reference>
<keyword evidence="3" id="KW-0732">Signal</keyword>
<reference evidence="8" key="2">
    <citation type="submission" date="2025-08" db="UniProtKB">
        <authorList>
            <consortium name="Ensembl"/>
        </authorList>
    </citation>
    <scope>IDENTIFICATION</scope>
</reference>
<evidence type="ECO:0000313" key="9">
    <source>
        <dbReference type="Proteomes" id="UP000007303"/>
    </source>
</evidence>
<dbReference type="InterPro" id="IPR001599">
    <property type="entry name" value="Macroglobln_a2"/>
</dbReference>
<dbReference type="GO" id="GO:0004867">
    <property type="term" value="F:serine-type endopeptidase inhibitor activity"/>
    <property type="evidence" value="ECO:0007669"/>
    <property type="project" value="UniProtKB-KW"/>
</dbReference>
<dbReference type="InterPro" id="IPR041813">
    <property type="entry name" value="A2M_TED"/>
</dbReference>
<dbReference type="AlphaFoldDB" id="H3C3I5"/>
<dbReference type="SUPFAM" id="SSF81296">
    <property type="entry name" value="E set domains"/>
    <property type="match status" value="1"/>
</dbReference>
<evidence type="ECO:0000256" key="5">
    <source>
        <dbReference type="ARBA" id="ARBA00023157"/>
    </source>
</evidence>
<dbReference type="Gene3D" id="1.50.10.20">
    <property type="match status" value="1"/>
</dbReference>
<dbReference type="HOGENOM" id="CLU_001634_3_0_1"/>
<keyword evidence="4" id="KW-0722">Serine protease inhibitor</keyword>
<sequence length="578" mass="63592">RTFFPETWVWHCLNVSSETGQAELRLDVPDSITTWVTEAVGLSEEKGLGLARRAELRTFKPFFVDFTLPYSLIRGEQTKVPLTVYNYLPTCAEVSPRTLGVVASKQGQRKKCVPPGEATPTSIVFSVTELGPANITARAIAYSEPSCCSDEFQAAKSSNDVEERRTAIGMDYVRRTVLVEPEGLPREYTYSVFFCPNDENHNEAFTLGVPHNIVPGSERATAFMIGDVMGPTLNNLDKLLRLPFGCGEQNMIHFAPNVFVLKYLQKTRQLSPDVENEATDYLLQGYQRQLTYKRQDGSYSAFGERDSSGSMWLTAFVLKSFAQSRGFIFIDPEELRAAKSWLITHQQSDGSFPAMGRILNKDLQGGIHGKISLTAYVLAALLETGIATEEEKVAVAKAKDFLESNTYSAEDPYTTALSAYALALLRSPYAPLALRRLNHMAITQGTATRTVSSPQPSVVSAEVEMTAYGLLTYTLLGDVASALPVVKWLSQQRNSLGGFLFSPQDTCVALQALSEYAILSYVGGVNLTISLASTNLDFQESFELNRDNKKLLQSARIPSIPTGLFVSAKGEGCCLMQV</sequence>
<dbReference type="PANTHER" id="PTHR11412">
    <property type="entry name" value="MACROGLOBULIN / COMPLEMENT"/>
    <property type="match status" value="1"/>
</dbReference>
<dbReference type="InterPro" id="IPR047565">
    <property type="entry name" value="Alpha-macroglob_thiol-ester_cl"/>
</dbReference>
<dbReference type="Pfam" id="PF00207">
    <property type="entry name" value="A2M"/>
    <property type="match status" value="1"/>
</dbReference>
<keyword evidence="2" id="KW-0646">Protease inhibitor</keyword>
<dbReference type="CDD" id="cd02897">
    <property type="entry name" value="A2M_2"/>
    <property type="match status" value="1"/>
</dbReference>
<dbReference type="Pfam" id="PF07678">
    <property type="entry name" value="TED_complement"/>
    <property type="match status" value="1"/>
</dbReference>
<dbReference type="GO" id="GO:0007399">
    <property type="term" value="P:nervous system development"/>
    <property type="evidence" value="ECO:0007669"/>
    <property type="project" value="UniProtKB-ARBA"/>
</dbReference>
<dbReference type="InterPro" id="IPR019742">
    <property type="entry name" value="MacrogloblnA2_CS"/>
</dbReference>
<dbReference type="SMART" id="SM01360">
    <property type="entry name" value="A2M"/>
    <property type="match status" value="1"/>
</dbReference>
<evidence type="ECO:0000256" key="3">
    <source>
        <dbReference type="ARBA" id="ARBA00022729"/>
    </source>
</evidence>
<dbReference type="SMART" id="SM01419">
    <property type="entry name" value="Thiol-ester_cl"/>
    <property type="match status" value="1"/>
</dbReference>
<dbReference type="Gene3D" id="2.60.40.10">
    <property type="entry name" value="Immunoglobulins"/>
    <property type="match status" value="1"/>
</dbReference>
<dbReference type="Proteomes" id="UP000007303">
    <property type="component" value="Unassembled WGS sequence"/>
</dbReference>
<proteinExistence type="inferred from homology"/>
<evidence type="ECO:0000256" key="6">
    <source>
        <dbReference type="ARBA" id="ARBA00023180"/>
    </source>
</evidence>
<dbReference type="InterPro" id="IPR050473">
    <property type="entry name" value="A2M/Complement_sys"/>
</dbReference>
<dbReference type="InterPro" id="IPR008930">
    <property type="entry name" value="Terpenoid_cyclase/PrenylTrfase"/>
</dbReference>
<accession>H3C3I5</accession>
<dbReference type="FunFam" id="1.50.10.20:FF:000001">
    <property type="entry name" value="CD109 isoform 1"/>
    <property type="match status" value="1"/>
</dbReference>
<evidence type="ECO:0000256" key="4">
    <source>
        <dbReference type="ARBA" id="ARBA00022900"/>
    </source>
</evidence>
<dbReference type="InterPro" id="IPR014756">
    <property type="entry name" value="Ig_E-set"/>
</dbReference>
<keyword evidence="6" id="KW-0325">Glycoprotein</keyword>
<dbReference type="PANTHER" id="PTHR11412:SF139">
    <property type="entry name" value="C3 AND PZP-LIKE ALPHA-2-MACROGLOBULIN DOMAIN-CONTAINING PROTEIN 8"/>
    <property type="match status" value="1"/>
</dbReference>
<organism evidence="8 9">
    <name type="scientific">Tetraodon nigroviridis</name>
    <name type="common">Spotted green pufferfish</name>
    <name type="synonym">Chelonodon nigroviridis</name>
    <dbReference type="NCBI Taxonomy" id="99883"/>
    <lineage>
        <taxon>Eukaryota</taxon>
        <taxon>Metazoa</taxon>
        <taxon>Chordata</taxon>
        <taxon>Craniata</taxon>
        <taxon>Vertebrata</taxon>
        <taxon>Euteleostomi</taxon>
        <taxon>Actinopterygii</taxon>
        <taxon>Neopterygii</taxon>
        <taxon>Teleostei</taxon>
        <taxon>Neoteleostei</taxon>
        <taxon>Acanthomorphata</taxon>
        <taxon>Eupercaria</taxon>
        <taxon>Tetraodontiformes</taxon>
        <taxon>Tetradontoidea</taxon>
        <taxon>Tetraodontidae</taxon>
        <taxon>Tetraodon</taxon>
    </lineage>
</organism>
<name>H3C3I5_TETNG</name>
<dbReference type="PROSITE" id="PS00477">
    <property type="entry name" value="ALPHA_2_MACROGLOBULIN"/>
    <property type="match status" value="1"/>
</dbReference>
<keyword evidence="9" id="KW-1185">Reference proteome</keyword>
<reference evidence="9" key="1">
    <citation type="journal article" date="2004" name="Nature">
        <title>Genome duplication in the teleost fish Tetraodon nigroviridis reveals the early vertebrate proto-karyotype.</title>
        <authorList>
            <person name="Jaillon O."/>
            <person name="Aury J.-M."/>
            <person name="Brunet F."/>
            <person name="Petit J.-L."/>
            <person name="Stange-Thomann N."/>
            <person name="Mauceli E."/>
            <person name="Bouneau L."/>
            <person name="Fischer C."/>
            <person name="Ozouf-Costaz C."/>
            <person name="Bernot A."/>
            <person name="Nicaud S."/>
            <person name="Jaffe D."/>
            <person name="Fisher S."/>
            <person name="Lutfalla G."/>
            <person name="Dossat C."/>
            <person name="Segurens B."/>
            <person name="Dasilva C."/>
            <person name="Salanoubat M."/>
            <person name="Levy M."/>
            <person name="Boudet N."/>
            <person name="Castellano S."/>
            <person name="Anthouard V."/>
            <person name="Jubin C."/>
            <person name="Castelli V."/>
            <person name="Katinka M."/>
            <person name="Vacherie B."/>
            <person name="Biemont C."/>
            <person name="Skalli Z."/>
            <person name="Cattolico L."/>
            <person name="Poulain J."/>
            <person name="De Berardinis V."/>
            <person name="Cruaud C."/>
            <person name="Duprat S."/>
            <person name="Brottier P."/>
            <person name="Coutanceau J.-P."/>
            <person name="Gouzy J."/>
            <person name="Parra G."/>
            <person name="Lardier G."/>
            <person name="Chapple C."/>
            <person name="McKernan K.J."/>
            <person name="McEwan P."/>
            <person name="Bosak S."/>
            <person name="Kellis M."/>
            <person name="Volff J.-N."/>
            <person name="Guigo R."/>
            <person name="Zody M.C."/>
            <person name="Mesirov J."/>
            <person name="Lindblad-Toh K."/>
            <person name="Birren B."/>
            <person name="Nusbaum C."/>
            <person name="Kahn D."/>
            <person name="Robinson-Rechavi M."/>
            <person name="Laudet V."/>
            <person name="Schachter V."/>
            <person name="Quetier F."/>
            <person name="Saurin W."/>
            <person name="Scarpelli C."/>
            <person name="Wincker P."/>
            <person name="Lander E.S."/>
            <person name="Weissenbach J."/>
            <person name="Roest Crollius H."/>
        </authorList>
    </citation>
    <scope>NUCLEOTIDE SEQUENCE [LARGE SCALE GENOMIC DNA]</scope>
</reference>
<dbReference type="InterPro" id="IPR013783">
    <property type="entry name" value="Ig-like_fold"/>
</dbReference>
<dbReference type="GO" id="GO:0005615">
    <property type="term" value="C:extracellular space"/>
    <property type="evidence" value="ECO:0007669"/>
    <property type="project" value="InterPro"/>
</dbReference>
<evidence type="ECO:0000259" key="7">
    <source>
        <dbReference type="SMART" id="SM01360"/>
    </source>
</evidence>
<dbReference type="InterPro" id="IPR011626">
    <property type="entry name" value="Alpha-macroglobulin_TED"/>
</dbReference>
<dbReference type="Gene3D" id="2.60.120.1540">
    <property type="match status" value="1"/>
</dbReference>
<keyword evidence="5" id="KW-1015">Disulfide bond</keyword>
<dbReference type="GeneTree" id="ENSGT00940000162399"/>
<protein>
    <submittedName>
        <fullName evidence="8">C3 and PZP like alpha-2-macroglobulin domain containing 8</fullName>
    </submittedName>
</protein>